<dbReference type="EMBL" id="APML01000004">
    <property type="protein sequence ID" value="ENH98274.1"/>
    <property type="molecule type" value="Genomic_DNA"/>
</dbReference>
<dbReference type="PATRIC" id="fig|1308866.3.peg.200"/>
<accession>N4WG74</accession>
<dbReference type="SUPFAM" id="SSF55048">
    <property type="entry name" value="Probable ACP-binding domain of malonyl-CoA ACP transacylase"/>
    <property type="match status" value="1"/>
</dbReference>
<proteinExistence type="inferred from homology"/>
<organism evidence="7 8">
    <name type="scientific">Gracilibacillus halophilus YIM-C55.5</name>
    <dbReference type="NCBI Taxonomy" id="1308866"/>
    <lineage>
        <taxon>Bacteria</taxon>
        <taxon>Bacillati</taxon>
        <taxon>Bacillota</taxon>
        <taxon>Bacilli</taxon>
        <taxon>Bacillales</taxon>
        <taxon>Bacillaceae</taxon>
        <taxon>Gracilibacillus</taxon>
    </lineage>
</organism>
<dbReference type="AlphaFoldDB" id="N4WG74"/>
<dbReference type="Proteomes" id="UP000012283">
    <property type="component" value="Unassembled WGS sequence"/>
</dbReference>
<feature type="domain" description="Malonyl-CoA:ACP transacylase (MAT)" evidence="6">
    <location>
        <begin position="7"/>
        <end position="301"/>
    </location>
</feature>
<dbReference type="Gene3D" id="3.30.70.250">
    <property type="entry name" value="Malonyl-CoA ACP transacylase, ACP-binding"/>
    <property type="match status" value="1"/>
</dbReference>
<dbReference type="InterPro" id="IPR004410">
    <property type="entry name" value="Malonyl_CoA-ACP_transAc_FabD"/>
</dbReference>
<evidence type="ECO:0000256" key="4">
    <source>
        <dbReference type="PIRNR" id="PIRNR000446"/>
    </source>
</evidence>
<dbReference type="Pfam" id="PF00698">
    <property type="entry name" value="Acyl_transf_1"/>
    <property type="match status" value="1"/>
</dbReference>
<dbReference type="FunFam" id="3.30.70.250:FF:000001">
    <property type="entry name" value="Malonyl CoA-acyl carrier protein transacylase"/>
    <property type="match status" value="1"/>
</dbReference>
<dbReference type="Gene3D" id="3.40.366.10">
    <property type="entry name" value="Malonyl-Coenzyme A Acyl Carrier Protein, domain 2"/>
    <property type="match status" value="1"/>
</dbReference>
<dbReference type="PIRSF" id="PIRSF000446">
    <property type="entry name" value="Mct"/>
    <property type="match status" value="1"/>
</dbReference>
<evidence type="ECO:0000259" key="6">
    <source>
        <dbReference type="SMART" id="SM00827"/>
    </source>
</evidence>
<dbReference type="PANTHER" id="PTHR42681:SF1">
    <property type="entry name" value="MALONYL-COA-ACYL CARRIER PROTEIN TRANSACYLASE, MITOCHONDRIAL"/>
    <property type="match status" value="1"/>
</dbReference>
<feature type="active site" evidence="5">
    <location>
        <position position="202"/>
    </location>
</feature>
<protein>
    <recommendedName>
        <fullName evidence="4">Malonyl CoA-acyl carrier protein transacylase</fullName>
        <ecNumber evidence="4">2.3.1.39</ecNumber>
    </recommendedName>
</protein>
<feature type="active site" evidence="5">
    <location>
        <position position="91"/>
    </location>
</feature>
<dbReference type="PANTHER" id="PTHR42681">
    <property type="entry name" value="MALONYL-COA-ACYL CARRIER PROTEIN TRANSACYLASE, MITOCHONDRIAL"/>
    <property type="match status" value="1"/>
</dbReference>
<keyword evidence="2 4" id="KW-0012">Acyltransferase</keyword>
<keyword evidence="1 4" id="KW-0808">Transferase</keyword>
<dbReference type="GO" id="GO:0004314">
    <property type="term" value="F:[acyl-carrier-protein] S-malonyltransferase activity"/>
    <property type="evidence" value="ECO:0007669"/>
    <property type="project" value="UniProtKB-EC"/>
</dbReference>
<dbReference type="eggNOG" id="COG0331">
    <property type="taxonomic scope" value="Bacteria"/>
</dbReference>
<dbReference type="InterPro" id="IPR016036">
    <property type="entry name" value="Malonyl_transacylase_ACP-bd"/>
</dbReference>
<dbReference type="InterPro" id="IPR050858">
    <property type="entry name" value="Mal-CoA-ACP_Trans/PKS_FabD"/>
</dbReference>
<gene>
    <name evidence="7" type="ORF">J416_00984</name>
</gene>
<evidence type="ECO:0000313" key="7">
    <source>
        <dbReference type="EMBL" id="ENH98274.1"/>
    </source>
</evidence>
<evidence type="ECO:0000256" key="3">
    <source>
        <dbReference type="ARBA" id="ARBA00048462"/>
    </source>
</evidence>
<dbReference type="NCBIfam" id="TIGR00128">
    <property type="entry name" value="fabD"/>
    <property type="match status" value="1"/>
</dbReference>
<evidence type="ECO:0000256" key="2">
    <source>
        <dbReference type="ARBA" id="ARBA00023315"/>
    </source>
</evidence>
<keyword evidence="8" id="KW-1185">Reference proteome</keyword>
<name>N4WG74_9BACI</name>
<comment type="similarity">
    <text evidence="4">Belongs to the fabD family.</text>
</comment>
<dbReference type="GO" id="GO:0005829">
    <property type="term" value="C:cytosol"/>
    <property type="evidence" value="ECO:0007669"/>
    <property type="project" value="TreeGrafter"/>
</dbReference>
<dbReference type="InterPro" id="IPR016035">
    <property type="entry name" value="Acyl_Trfase/lysoPLipase"/>
</dbReference>
<dbReference type="SUPFAM" id="SSF52151">
    <property type="entry name" value="FabD/lysophospholipase-like"/>
    <property type="match status" value="1"/>
</dbReference>
<sequence length="314" mass="34280">MKKLAFIYPGQGSQTIGMGKELYESFPLVQELFQKANDQLGYDLQSIMLQGPEETLTNTENAQPALLTVSTAITQLLAEQGIHPSITAGHSLGEYSALVAADAIDFKDAIQLVHERGKLMEKAYPKGQGSMAAVLGLDRNTIEDELDRIQEAHGETVELANINCPGQIVISGTKSGITASIDVLKEAGAKRVMPLPVSGPFHSSLMKPAAEDLRTEVEAIDWNKATVPVYANVTADQVTQVEDIKDLLVQQLYSPVRFEETIEGLLEQDIDAIVEVGTGKVLTGLVKKVKRRATVFNVQDIESFQAFIDWVKEE</sequence>
<comment type="catalytic activity">
    <reaction evidence="3 4">
        <text>holo-[ACP] + malonyl-CoA = malonyl-[ACP] + CoA</text>
        <dbReference type="Rhea" id="RHEA:41792"/>
        <dbReference type="Rhea" id="RHEA-COMP:9623"/>
        <dbReference type="Rhea" id="RHEA-COMP:9685"/>
        <dbReference type="ChEBI" id="CHEBI:57287"/>
        <dbReference type="ChEBI" id="CHEBI:57384"/>
        <dbReference type="ChEBI" id="CHEBI:64479"/>
        <dbReference type="ChEBI" id="CHEBI:78449"/>
        <dbReference type="EC" id="2.3.1.39"/>
    </reaction>
</comment>
<dbReference type="EC" id="2.3.1.39" evidence="4"/>
<dbReference type="InterPro" id="IPR014043">
    <property type="entry name" value="Acyl_transferase_dom"/>
</dbReference>
<comment type="caution">
    <text evidence="7">The sequence shown here is derived from an EMBL/GenBank/DDBJ whole genome shotgun (WGS) entry which is preliminary data.</text>
</comment>
<dbReference type="InterPro" id="IPR001227">
    <property type="entry name" value="Ac_transferase_dom_sf"/>
</dbReference>
<dbReference type="InterPro" id="IPR024925">
    <property type="entry name" value="Malonyl_CoA-ACP_transAc"/>
</dbReference>
<evidence type="ECO:0000256" key="5">
    <source>
        <dbReference type="PIRSR" id="PIRSR000446-1"/>
    </source>
</evidence>
<dbReference type="GO" id="GO:0006633">
    <property type="term" value="P:fatty acid biosynthetic process"/>
    <property type="evidence" value="ECO:0007669"/>
    <property type="project" value="TreeGrafter"/>
</dbReference>
<dbReference type="SMART" id="SM00827">
    <property type="entry name" value="PKS_AT"/>
    <property type="match status" value="1"/>
</dbReference>
<evidence type="ECO:0000256" key="1">
    <source>
        <dbReference type="ARBA" id="ARBA00022679"/>
    </source>
</evidence>
<evidence type="ECO:0000313" key="8">
    <source>
        <dbReference type="Proteomes" id="UP000012283"/>
    </source>
</evidence>
<dbReference type="STRING" id="1308866.J416_00984"/>
<dbReference type="OrthoDB" id="9805460at2"/>
<dbReference type="RefSeq" id="WP_003462998.1">
    <property type="nucleotide sequence ID" value="NZ_APML01000004.1"/>
</dbReference>
<reference evidence="7 8" key="1">
    <citation type="submission" date="2013-03" db="EMBL/GenBank/DDBJ databases">
        <title>Draft genome sequence of Gracibacillus halophilus YIM-C55.5, a moderately halophilic and thermophilic organism from the Xiaochaidamu salt lake.</title>
        <authorList>
            <person name="Sugumar T."/>
            <person name="Polireddy D.R."/>
            <person name="Antony A."/>
            <person name="Madhava Y.R."/>
            <person name="Sivakumar N."/>
        </authorList>
    </citation>
    <scope>NUCLEOTIDE SEQUENCE [LARGE SCALE GENOMIC DNA]</scope>
    <source>
        <strain evidence="7 8">YIM-C55.5</strain>
    </source>
</reference>